<dbReference type="GO" id="GO:0016740">
    <property type="term" value="F:transferase activity"/>
    <property type="evidence" value="ECO:0007669"/>
    <property type="project" value="UniProtKB-KW"/>
</dbReference>
<keyword evidence="7" id="KW-0812">Transmembrane</keyword>
<evidence type="ECO:0000313" key="9">
    <source>
        <dbReference type="EMBL" id="AJZ58483.1"/>
    </source>
</evidence>
<dbReference type="EMBL" id="CP010026">
    <property type="protein sequence ID" value="AJZ58483.1"/>
    <property type="molecule type" value="Genomic_DNA"/>
</dbReference>
<proteinExistence type="predicted"/>
<dbReference type="GO" id="GO:0042597">
    <property type="term" value="C:periplasmic space"/>
    <property type="evidence" value="ECO:0007669"/>
    <property type="project" value="UniProtKB-SubCell"/>
</dbReference>
<sequence>MDSTTRSQHLPSRSPWLLIGVTIVAILGAHLFGLLQRQPSGLDENRVLAARPSFPRSIGEWRTLADRWDSYLTDHFPPRTQIIGLVNYARYRLGYSGSKKVVVGENGWLFYDDGSHLAMAAGKRQLTSEQISDWIGGFKERQAYLKARRSSFYMLLGPVQEDIFPENRPTWMPKHTFKTEVDQILQAAQQSGIDAIVDPRKGLVAAKAQTDVYDQFDTHWTGLGAYIAYSELMSRIHQDYPDMGPLPLSYFVPTRQGPNQTARALSLMLGIADFVPHDRVSYATIPIHDPAQTIFLSPRHDWTAPQILLTGRGEGKTLLLLRDSFATELLPFLKPHFSRIITAHLQDGAFREDLIRRFKPDVVIVEVIETGARHVMGPLEDTVPTLSPLVSISPTPPSALDMKSTAAVRSCNVEYINGQLSGHSVSVKRGSTMTVTGWALDAAHQHTADAIYLRFRDQTSPSYFAPTEPSGSRPDVTAAFKLDRSLDRSGFRANVDMALPKGDYEMSVVMQVGAQTVSCPNAPRLVVTQ</sequence>
<accession>A0AAU8SXA5</accession>
<keyword evidence="7" id="KW-0472">Membrane</keyword>
<dbReference type="GeneID" id="66514833"/>
<keyword evidence="7" id="KW-1133">Transmembrane helix</keyword>
<dbReference type="GO" id="GO:0042121">
    <property type="term" value="P:alginic acid biosynthetic process"/>
    <property type="evidence" value="ECO:0007669"/>
    <property type="project" value="UniProtKB-KW"/>
</dbReference>
<comment type="pathway">
    <text evidence="2">Glycan biosynthesis; alginate biosynthesis.</text>
</comment>
<evidence type="ECO:0000313" key="10">
    <source>
        <dbReference type="Proteomes" id="UP000032614"/>
    </source>
</evidence>
<reference evidence="9 10" key="1">
    <citation type="journal article" date="2015" name="Genome Announc.">
        <title>Complete genome sequences for 59 burkholderia isolates, both pathogenic and near neighbor.</title>
        <authorList>
            <person name="Johnson S.L."/>
            <person name="Bishop-Lilly K.A."/>
            <person name="Ladner J.T."/>
            <person name="Daligault H.E."/>
            <person name="Davenport K.W."/>
            <person name="Jaissle J."/>
            <person name="Frey K.G."/>
            <person name="Koroleva G.I."/>
            <person name="Bruce D.C."/>
            <person name="Coyne S.R."/>
            <person name="Broomall S.M."/>
            <person name="Li P.E."/>
            <person name="Teshima H."/>
            <person name="Gibbons H.S."/>
            <person name="Palacios G.F."/>
            <person name="Rosenzweig C.N."/>
            <person name="Redden C.L."/>
            <person name="Xu Y."/>
            <person name="Minogue T.D."/>
            <person name="Chain P.S."/>
        </authorList>
    </citation>
    <scope>NUCLEOTIDE SEQUENCE [LARGE SCALE GENOMIC DNA]</scope>
    <source>
        <strain evidence="9 10">ATCC BAA-463</strain>
    </source>
</reference>
<evidence type="ECO:0000256" key="1">
    <source>
        <dbReference type="ARBA" id="ARBA00004418"/>
    </source>
</evidence>
<dbReference type="Proteomes" id="UP000032614">
    <property type="component" value="Chromosome 1"/>
</dbReference>
<comment type="subcellular location">
    <subcellularLocation>
        <location evidence="1">Periplasm</location>
    </subcellularLocation>
</comment>
<evidence type="ECO:0000259" key="8">
    <source>
        <dbReference type="Pfam" id="PF16822"/>
    </source>
</evidence>
<evidence type="ECO:0000256" key="4">
    <source>
        <dbReference type="ARBA" id="ARBA00022729"/>
    </source>
</evidence>
<evidence type="ECO:0000256" key="5">
    <source>
        <dbReference type="ARBA" id="ARBA00022764"/>
    </source>
</evidence>
<gene>
    <name evidence="9" type="ORF">OI25_833</name>
</gene>
<keyword evidence="4" id="KW-0732">Signal</keyword>
<keyword evidence="6" id="KW-0016">Alginate biosynthesis</keyword>
<evidence type="ECO:0000256" key="3">
    <source>
        <dbReference type="ARBA" id="ARBA00022679"/>
    </source>
</evidence>
<keyword evidence="5" id="KW-0574">Periplasm</keyword>
<dbReference type="InterPro" id="IPR031811">
    <property type="entry name" value="ALGX/ALGJ_SGNH-like"/>
</dbReference>
<evidence type="ECO:0000256" key="6">
    <source>
        <dbReference type="ARBA" id="ARBA00022841"/>
    </source>
</evidence>
<evidence type="ECO:0000256" key="7">
    <source>
        <dbReference type="SAM" id="Phobius"/>
    </source>
</evidence>
<keyword evidence="3" id="KW-0808">Transferase</keyword>
<dbReference type="RefSeq" id="WP_082094287.1">
    <property type="nucleotide sequence ID" value="NZ_CP010026.1"/>
</dbReference>
<feature type="transmembrane region" description="Helical" evidence="7">
    <location>
        <begin position="16"/>
        <end position="35"/>
    </location>
</feature>
<protein>
    <recommendedName>
        <fullName evidence="8">AlgX/AlgJ SGNH hydrolase-like domain-containing protein</fullName>
    </recommendedName>
</protein>
<evidence type="ECO:0000256" key="2">
    <source>
        <dbReference type="ARBA" id="ARBA00005182"/>
    </source>
</evidence>
<dbReference type="AlphaFoldDB" id="A0AAU8SXA5"/>
<organism evidence="9 10">
    <name type="scientific">Paraburkholderia fungorum</name>
    <dbReference type="NCBI Taxonomy" id="134537"/>
    <lineage>
        <taxon>Bacteria</taxon>
        <taxon>Pseudomonadati</taxon>
        <taxon>Pseudomonadota</taxon>
        <taxon>Betaproteobacteria</taxon>
        <taxon>Burkholderiales</taxon>
        <taxon>Burkholderiaceae</taxon>
        <taxon>Paraburkholderia</taxon>
    </lineage>
</organism>
<feature type="domain" description="AlgX/AlgJ SGNH hydrolase-like" evidence="8">
    <location>
        <begin position="101"/>
        <end position="284"/>
    </location>
</feature>
<dbReference type="Pfam" id="PF16822">
    <property type="entry name" value="ALGX"/>
    <property type="match status" value="1"/>
</dbReference>
<name>A0AAU8SXA5_9BURK</name>
<dbReference type="KEGG" id="bfn:OI25_833"/>